<proteinExistence type="predicted"/>
<reference evidence="3 4" key="1">
    <citation type="submission" date="2020-12" db="EMBL/GenBank/DDBJ databases">
        <title>Concerted genomic and epigenomic changes stabilize Arabidopsis allopolyploids.</title>
        <authorList>
            <person name="Chen Z."/>
        </authorList>
    </citation>
    <scope>NUCLEOTIDE SEQUENCE [LARGE SCALE GENOMIC DNA]</scope>
    <source>
        <strain evidence="3">Allo738</strain>
        <tissue evidence="3">Leaf</tissue>
    </source>
</reference>
<evidence type="ECO:0000313" key="4">
    <source>
        <dbReference type="Proteomes" id="UP000694240"/>
    </source>
</evidence>
<dbReference type="Proteomes" id="UP000694240">
    <property type="component" value="Chromosome 13"/>
</dbReference>
<evidence type="ECO:0000259" key="2">
    <source>
        <dbReference type="Pfam" id="PF25896"/>
    </source>
</evidence>
<organism evidence="3 4">
    <name type="scientific">Arabidopsis thaliana x Arabidopsis arenosa</name>
    <dbReference type="NCBI Taxonomy" id="1240361"/>
    <lineage>
        <taxon>Eukaryota</taxon>
        <taxon>Viridiplantae</taxon>
        <taxon>Streptophyta</taxon>
        <taxon>Embryophyta</taxon>
        <taxon>Tracheophyta</taxon>
        <taxon>Spermatophyta</taxon>
        <taxon>Magnoliopsida</taxon>
        <taxon>eudicotyledons</taxon>
        <taxon>Gunneridae</taxon>
        <taxon>Pentapetalae</taxon>
        <taxon>rosids</taxon>
        <taxon>malvids</taxon>
        <taxon>Brassicales</taxon>
        <taxon>Brassicaceae</taxon>
        <taxon>Camelineae</taxon>
        <taxon>Arabidopsis</taxon>
    </lineage>
</organism>
<keyword evidence="4" id="KW-1185">Reference proteome</keyword>
<dbReference type="InterPro" id="IPR058941">
    <property type="entry name" value="HTH_AT3G52170-like"/>
</dbReference>
<dbReference type="InterPro" id="IPR058942">
    <property type="entry name" value="AT3G52170-like"/>
</dbReference>
<comment type="caution">
    <text evidence="3">The sequence shown here is derived from an EMBL/GenBank/DDBJ whole genome shotgun (WGS) entry which is preliminary data.</text>
</comment>
<accession>A0A8T1XK78</accession>
<dbReference type="AlphaFoldDB" id="A0A8T1XK78"/>
<evidence type="ECO:0000313" key="3">
    <source>
        <dbReference type="EMBL" id="KAG7534687.1"/>
    </source>
</evidence>
<dbReference type="Pfam" id="PF25896">
    <property type="entry name" value="HTH_AT3G52170"/>
    <property type="match status" value="1"/>
</dbReference>
<feature type="compositionally biased region" description="Basic and acidic residues" evidence="1">
    <location>
        <begin position="291"/>
        <end position="308"/>
    </location>
</feature>
<gene>
    <name evidence="3" type="ORF">ISN45_Aa08g022100</name>
</gene>
<name>A0A8T1XK78_9BRAS</name>
<dbReference type="PANTHER" id="PTHR34568">
    <property type="entry name" value="RRM DOMAIN-CONTAINING PROTEIN"/>
    <property type="match status" value="1"/>
</dbReference>
<evidence type="ECO:0000256" key="1">
    <source>
        <dbReference type="SAM" id="MobiDB-lite"/>
    </source>
</evidence>
<protein>
    <recommendedName>
        <fullName evidence="2">AT3G52170-like helix-turn-helix domain-containing protein</fullName>
    </recommendedName>
</protein>
<dbReference type="EMBL" id="JAEFBK010000013">
    <property type="protein sequence ID" value="KAG7534687.1"/>
    <property type="molecule type" value="Genomic_DNA"/>
</dbReference>
<sequence>MILKQLKQFTLSATRRNVDVKRLARFYGSPAVCESLTTSKVSKRLSRDDRRALVESFVNEYRATNAGRFPSLDATRKQVGGNYYIVRDIFQELKLKPKAHVPIVAKALSEVSPSVPGDASSHFSPAPVPIVAKPLSEVPPSVPDDASTHFSPAPVPIVAKPLSEVPPSVPDDASTHFSPAPVPIVAKPLSEVPPSVPDYPSSDFSPVVVEPEFQAGMDTTETGSEQRQDIIDTSHSNSDDESNLQGNNLIITATDDRRETETTQGIEVEVYLKNSETEEEGNLTHLGNQESKADHLEGAAATEEKGETDTTQGIEVEVCLKNSETEKEGNLTHLGNLESKADHLEGAAVSADVVPTETRQVSETGAGEVKETEAGEVKERSSAWSNIMSFAKEFTNFWRKM</sequence>
<feature type="domain" description="AT3G52170-like helix-turn-helix" evidence="2">
    <location>
        <begin position="46"/>
        <end position="94"/>
    </location>
</feature>
<feature type="region of interest" description="Disordered" evidence="1">
    <location>
        <begin position="275"/>
        <end position="310"/>
    </location>
</feature>
<dbReference type="PANTHER" id="PTHR34568:SF4">
    <property type="entry name" value="OS02G0638000 PROTEIN"/>
    <property type="match status" value="1"/>
</dbReference>